<dbReference type="Proteomes" id="UP000541444">
    <property type="component" value="Unassembled WGS sequence"/>
</dbReference>
<keyword evidence="5" id="KW-0812">Transmembrane</keyword>
<sequence length="533" mass="59641">MDTWAKFCCGRRSDRKEKGQKRPPWRIFSLKELHSATNNFNYDNKLGEGGFGSVYWGQSWDGSQIAVKRLKVWSNKAEMEFAVEVEILGRVRHKNLLSLRGYCAEGQERLIVYDYMPNLSLLSHLHGQHSAECLLDWQRRLHIAIGSAEGIADYAIQGMQKFIDLGLNFLLNLAKIKVEEPRYSDLYDGENWLLQSAEECQGVYPSDGGRGNQLWGTRDGNPQAKIDERLETRLTISKDSSGETSEGNVPTLNTTSTPNPSPSQLNLNPCSSSTILIKHTSCNKIAPTTNTSSTEVKVTVPISGVGRPELLRHRRYLHHHATPHIIHRDIKASNVLVDSDFNAQVADFGFAKLIPDGATHVTTRVKGTLGYLAPEYAMFGKASESCDVYSFGILLLELASGKKPIEKLSPTMKRTVIDWALPLVRERKFAELADPKFNGKYVEEEIKRVVLIALICAQNQPEKRPTMLEVVDLLKGESKEKLSILEGDEMFRAHPTISYQEGLSGAEESSEFMSEEKDLKQAGGFEIEVVRGS</sequence>
<feature type="compositionally biased region" description="Low complexity" evidence="17">
    <location>
        <begin position="250"/>
        <end position="265"/>
    </location>
</feature>
<dbReference type="GO" id="GO:0004674">
    <property type="term" value="F:protein serine/threonine kinase activity"/>
    <property type="evidence" value="ECO:0007669"/>
    <property type="project" value="UniProtKB-KW"/>
</dbReference>
<keyword evidence="4" id="KW-0808">Transferase</keyword>
<dbReference type="PROSITE" id="PS00108">
    <property type="entry name" value="PROTEIN_KINASE_ST"/>
    <property type="match status" value="1"/>
</dbReference>
<dbReference type="AlphaFoldDB" id="A0A7J7MTH8"/>
<dbReference type="InterPro" id="IPR008271">
    <property type="entry name" value="Ser/Thr_kinase_AS"/>
</dbReference>
<keyword evidence="8" id="KW-0418">Kinase</keyword>
<dbReference type="SMART" id="SM00220">
    <property type="entry name" value="S_TKc"/>
    <property type="match status" value="1"/>
</dbReference>
<evidence type="ECO:0000256" key="17">
    <source>
        <dbReference type="SAM" id="MobiDB-lite"/>
    </source>
</evidence>
<dbReference type="OrthoDB" id="4062651at2759"/>
<evidence type="ECO:0000256" key="11">
    <source>
        <dbReference type="ARBA" id="ARBA00023136"/>
    </source>
</evidence>
<dbReference type="PANTHER" id="PTHR47989">
    <property type="entry name" value="OS01G0750732 PROTEIN"/>
    <property type="match status" value="1"/>
</dbReference>
<evidence type="ECO:0000256" key="15">
    <source>
        <dbReference type="ARBA" id="ARBA00048679"/>
    </source>
</evidence>
<dbReference type="Pfam" id="PF07714">
    <property type="entry name" value="PK_Tyr_Ser-Thr"/>
    <property type="match status" value="1"/>
</dbReference>
<dbReference type="EMBL" id="JACGCM010001237">
    <property type="protein sequence ID" value="KAF6158215.1"/>
    <property type="molecule type" value="Genomic_DNA"/>
</dbReference>
<keyword evidence="9 16" id="KW-0067">ATP-binding</keyword>
<gene>
    <name evidence="19" type="ORF">GIB67_015009</name>
</gene>
<keyword evidence="13" id="KW-0325">Glycoprotein</keyword>
<feature type="region of interest" description="Disordered" evidence="17">
    <location>
        <begin position="233"/>
        <end position="265"/>
    </location>
</feature>
<keyword evidence="6" id="KW-0732">Signal</keyword>
<evidence type="ECO:0000256" key="5">
    <source>
        <dbReference type="ARBA" id="ARBA00022692"/>
    </source>
</evidence>
<evidence type="ECO:0000256" key="9">
    <source>
        <dbReference type="ARBA" id="ARBA00022840"/>
    </source>
</evidence>
<keyword evidence="7 16" id="KW-0547">Nucleotide-binding</keyword>
<keyword evidence="10" id="KW-1133">Transmembrane helix</keyword>
<comment type="catalytic activity">
    <reaction evidence="14">
        <text>L-threonyl-[protein] + ATP = O-phospho-L-threonyl-[protein] + ADP + H(+)</text>
        <dbReference type="Rhea" id="RHEA:46608"/>
        <dbReference type="Rhea" id="RHEA-COMP:11060"/>
        <dbReference type="Rhea" id="RHEA-COMP:11605"/>
        <dbReference type="ChEBI" id="CHEBI:15378"/>
        <dbReference type="ChEBI" id="CHEBI:30013"/>
        <dbReference type="ChEBI" id="CHEBI:30616"/>
        <dbReference type="ChEBI" id="CHEBI:61977"/>
        <dbReference type="ChEBI" id="CHEBI:456216"/>
        <dbReference type="EC" id="2.7.11.1"/>
    </reaction>
</comment>
<organism evidence="19 20">
    <name type="scientific">Kingdonia uniflora</name>
    <dbReference type="NCBI Taxonomy" id="39325"/>
    <lineage>
        <taxon>Eukaryota</taxon>
        <taxon>Viridiplantae</taxon>
        <taxon>Streptophyta</taxon>
        <taxon>Embryophyta</taxon>
        <taxon>Tracheophyta</taxon>
        <taxon>Spermatophyta</taxon>
        <taxon>Magnoliopsida</taxon>
        <taxon>Ranunculales</taxon>
        <taxon>Circaeasteraceae</taxon>
        <taxon>Kingdonia</taxon>
    </lineage>
</organism>
<dbReference type="PROSITE" id="PS00107">
    <property type="entry name" value="PROTEIN_KINASE_ATP"/>
    <property type="match status" value="1"/>
</dbReference>
<dbReference type="SUPFAM" id="SSF56112">
    <property type="entry name" value="Protein kinase-like (PK-like)"/>
    <property type="match status" value="2"/>
</dbReference>
<evidence type="ECO:0000256" key="2">
    <source>
        <dbReference type="ARBA" id="ARBA00012513"/>
    </source>
</evidence>
<evidence type="ECO:0000313" key="20">
    <source>
        <dbReference type="Proteomes" id="UP000541444"/>
    </source>
</evidence>
<keyword evidence="3" id="KW-0723">Serine/threonine-protein kinase</keyword>
<evidence type="ECO:0000256" key="3">
    <source>
        <dbReference type="ARBA" id="ARBA00022527"/>
    </source>
</evidence>
<dbReference type="EC" id="2.7.11.1" evidence="2"/>
<evidence type="ECO:0000256" key="12">
    <source>
        <dbReference type="ARBA" id="ARBA00023170"/>
    </source>
</evidence>
<dbReference type="PANTHER" id="PTHR47989:SF1">
    <property type="entry name" value="PROTEIN KINASE DOMAIN-CONTAINING PROTEIN"/>
    <property type="match status" value="1"/>
</dbReference>
<proteinExistence type="predicted"/>
<dbReference type="PROSITE" id="PS50011">
    <property type="entry name" value="PROTEIN_KINASE_DOM"/>
    <property type="match status" value="1"/>
</dbReference>
<dbReference type="FunFam" id="1.10.510.10:FF:000287">
    <property type="entry name" value="probable LRR receptor-like serine/threonine-protein kinase RKF3"/>
    <property type="match status" value="1"/>
</dbReference>
<evidence type="ECO:0000256" key="7">
    <source>
        <dbReference type="ARBA" id="ARBA00022741"/>
    </source>
</evidence>
<dbReference type="Pfam" id="PF00069">
    <property type="entry name" value="Pkinase"/>
    <property type="match status" value="1"/>
</dbReference>
<dbReference type="InterPro" id="IPR000719">
    <property type="entry name" value="Prot_kinase_dom"/>
</dbReference>
<dbReference type="GO" id="GO:0005524">
    <property type="term" value="F:ATP binding"/>
    <property type="evidence" value="ECO:0007669"/>
    <property type="project" value="UniProtKB-UniRule"/>
</dbReference>
<name>A0A7J7MTH8_9MAGN</name>
<dbReference type="InterPro" id="IPR017441">
    <property type="entry name" value="Protein_kinase_ATP_BS"/>
</dbReference>
<evidence type="ECO:0000256" key="16">
    <source>
        <dbReference type="PROSITE-ProRule" id="PRU10141"/>
    </source>
</evidence>
<evidence type="ECO:0000313" key="19">
    <source>
        <dbReference type="EMBL" id="KAF6158215.1"/>
    </source>
</evidence>
<feature type="compositionally biased region" description="Polar residues" evidence="17">
    <location>
        <begin position="234"/>
        <end position="248"/>
    </location>
</feature>
<accession>A0A7J7MTH8</accession>
<comment type="subcellular location">
    <subcellularLocation>
        <location evidence="1">Membrane</location>
        <topology evidence="1">Single-pass type I membrane protein</topology>
    </subcellularLocation>
</comment>
<reference evidence="19 20" key="1">
    <citation type="journal article" date="2020" name="IScience">
        <title>Genome Sequencing of the Endangered Kingdonia uniflora (Circaeasteraceae, Ranunculales) Reveals Potential Mechanisms of Evolutionary Specialization.</title>
        <authorList>
            <person name="Sun Y."/>
            <person name="Deng T."/>
            <person name="Zhang A."/>
            <person name="Moore M.J."/>
            <person name="Landis J.B."/>
            <person name="Lin N."/>
            <person name="Zhang H."/>
            <person name="Zhang X."/>
            <person name="Huang J."/>
            <person name="Zhang X."/>
            <person name="Sun H."/>
            <person name="Wang H."/>
        </authorList>
    </citation>
    <scope>NUCLEOTIDE SEQUENCE [LARGE SCALE GENOMIC DNA]</scope>
    <source>
        <strain evidence="19">TB1705</strain>
        <tissue evidence="19">Leaf</tissue>
    </source>
</reference>
<protein>
    <recommendedName>
        <fullName evidence="2">non-specific serine/threonine protein kinase</fullName>
        <ecNumber evidence="2">2.7.11.1</ecNumber>
    </recommendedName>
</protein>
<keyword evidence="20" id="KW-1185">Reference proteome</keyword>
<feature type="domain" description="Protein kinase" evidence="18">
    <location>
        <begin position="40"/>
        <end position="497"/>
    </location>
</feature>
<keyword evidence="11" id="KW-0472">Membrane</keyword>
<comment type="catalytic activity">
    <reaction evidence="15">
        <text>L-seryl-[protein] + ATP = O-phospho-L-seryl-[protein] + ADP + H(+)</text>
        <dbReference type="Rhea" id="RHEA:17989"/>
        <dbReference type="Rhea" id="RHEA-COMP:9863"/>
        <dbReference type="Rhea" id="RHEA-COMP:11604"/>
        <dbReference type="ChEBI" id="CHEBI:15378"/>
        <dbReference type="ChEBI" id="CHEBI:29999"/>
        <dbReference type="ChEBI" id="CHEBI:30616"/>
        <dbReference type="ChEBI" id="CHEBI:83421"/>
        <dbReference type="ChEBI" id="CHEBI:456216"/>
        <dbReference type="EC" id="2.7.11.1"/>
    </reaction>
</comment>
<dbReference type="InterPro" id="IPR001245">
    <property type="entry name" value="Ser-Thr/Tyr_kinase_cat_dom"/>
</dbReference>
<dbReference type="Gene3D" id="1.10.510.10">
    <property type="entry name" value="Transferase(Phosphotransferase) domain 1"/>
    <property type="match status" value="2"/>
</dbReference>
<dbReference type="InterPro" id="IPR011009">
    <property type="entry name" value="Kinase-like_dom_sf"/>
</dbReference>
<evidence type="ECO:0000259" key="18">
    <source>
        <dbReference type="PROSITE" id="PS50011"/>
    </source>
</evidence>
<evidence type="ECO:0000256" key="10">
    <source>
        <dbReference type="ARBA" id="ARBA00022989"/>
    </source>
</evidence>
<keyword evidence="12" id="KW-0675">Receptor</keyword>
<dbReference type="GO" id="GO:0016020">
    <property type="term" value="C:membrane"/>
    <property type="evidence" value="ECO:0007669"/>
    <property type="project" value="UniProtKB-SubCell"/>
</dbReference>
<evidence type="ECO:0000256" key="6">
    <source>
        <dbReference type="ARBA" id="ARBA00022729"/>
    </source>
</evidence>
<evidence type="ECO:0000256" key="13">
    <source>
        <dbReference type="ARBA" id="ARBA00023180"/>
    </source>
</evidence>
<evidence type="ECO:0000256" key="4">
    <source>
        <dbReference type="ARBA" id="ARBA00022679"/>
    </source>
</evidence>
<evidence type="ECO:0000256" key="14">
    <source>
        <dbReference type="ARBA" id="ARBA00047899"/>
    </source>
</evidence>
<evidence type="ECO:0000256" key="8">
    <source>
        <dbReference type="ARBA" id="ARBA00022777"/>
    </source>
</evidence>
<evidence type="ECO:0000256" key="1">
    <source>
        <dbReference type="ARBA" id="ARBA00004479"/>
    </source>
</evidence>
<feature type="binding site" evidence="16">
    <location>
        <position position="68"/>
    </location>
    <ligand>
        <name>ATP</name>
        <dbReference type="ChEBI" id="CHEBI:30616"/>
    </ligand>
</feature>
<dbReference type="FunFam" id="3.30.200.20:FF:000305">
    <property type="entry name" value="PTI1-like tyrosine-protein kinase At3g15890"/>
    <property type="match status" value="1"/>
</dbReference>
<comment type="caution">
    <text evidence="19">The sequence shown here is derived from an EMBL/GenBank/DDBJ whole genome shotgun (WGS) entry which is preliminary data.</text>
</comment>